<dbReference type="EMBL" id="JACCKB010000009">
    <property type="protein sequence ID" value="NYZ65958.1"/>
    <property type="molecule type" value="Genomic_DNA"/>
</dbReference>
<dbReference type="GO" id="GO:0005576">
    <property type="term" value="C:extracellular region"/>
    <property type="evidence" value="ECO:0007669"/>
    <property type="project" value="InterPro"/>
</dbReference>
<reference evidence="5 6" key="1">
    <citation type="submission" date="2020-07" db="EMBL/GenBank/DDBJ databases">
        <title>Endozoicomonas sp. nov., isolated from sediment.</title>
        <authorList>
            <person name="Gu T."/>
        </authorList>
    </citation>
    <scope>NUCLEOTIDE SEQUENCE [LARGE SCALE GENOMIC DNA]</scope>
    <source>
        <strain evidence="5 6">SM1973</strain>
    </source>
</reference>
<dbReference type="Pfam" id="PF03372">
    <property type="entry name" value="Exo_endo_phos"/>
    <property type="match status" value="1"/>
</dbReference>
<dbReference type="Gene3D" id="3.60.10.10">
    <property type="entry name" value="Endonuclease/exonuclease/phosphatase"/>
    <property type="match status" value="1"/>
</dbReference>
<dbReference type="PANTHER" id="PTHR16320">
    <property type="entry name" value="SPHINGOMYELINASE FAMILY MEMBER"/>
    <property type="match status" value="1"/>
</dbReference>
<evidence type="ECO:0000256" key="1">
    <source>
        <dbReference type="ARBA" id="ARBA00022729"/>
    </source>
</evidence>
<gene>
    <name evidence="5" type="ORF">H0A36_08025</name>
</gene>
<dbReference type="InterPro" id="IPR038772">
    <property type="entry name" value="Sph/SMPD2-like"/>
</dbReference>
<evidence type="ECO:0000256" key="2">
    <source>
        <dbReference type="ARBA" id="ARBA00022801"/>
    </source>
</evidence>
<evidence type="ECO:0000256" key="3">
    <source>
        <dbReference type="SAM" id="SignalP"/>
    </source>
</evidence>
<feature type="chain" id="PRO_5032354062" evidence="3">
    <location>
        <begin position="24"/>
        <end position="338"/>
    </location>
</feature>
<dbReference type="CDD" id="cd09078">
    <property type="entry name" value="nSMase"/>
    <property type="match status" value="1"/>
</dbReference>
<dbReference type="SUPFAM" id="SSF56219">
    <property type="entry name" value="DNase I-like"/>
    <property type="match status" value="1"/>
</dbReference>
<protein>
    <submittedName>
        <fullName evidence="5">Sphingomyelin phosphodiesterase</fullName>
    </submittedName>
</protein>
<feature type="signal peptide" evidence="3">
    <location>
        <begin position="1"/>
        <end position="23"/>
    </location>
</feature>
<dbReference type="InterPro" id="IPR036691">
    <property type="entry name" value="Endo/exonu/phosph_ase_sf"/>
</dbReference>
<evidence type="ECO:0000313" key="5">
    <source>
        <dbReference type="EMBL" id="NYZ65958.1"/>
    </source>
</evidence>
<dbReference type="RefSeq" id="WP_180567988.1">
    <property type="nucleotide sequence ID" value="NZ_JACCKB010000009.1"/>
</dbReference>
<dbReference type="InterPro" id="IPR005135">
    <property type="entry name" value="Endo/exonuclease/phosphatase"/>
</dbReference>
<keyword evidence="6" id="KW-1185">Reference proteome</keyword>
<dbReference type="PANTHER" id="PTHR16320:SF23">
    <property type="entry name" value="SPHINGOMYELINASE C 1"/>
    <property type="match status" value="1"/>
</dbReference>
<comment type="caution">
    <text evidence="5">The sequence shown here is derived from an EMBL/GenBank/DDBJ whole genome shotgun (WGS) entry which is preliminary data.</text>
</comment>
<evidence type="ECO:0000313" key="6">
    <source>
        <dbReference type="Proteomes" id="UP000569732"/>
    </source>
</evidence>
<dbReference type="AlphaFoldDB" id="A0A853I5K2"/>
<name>A0A853I5K2_9GAMM</name>
<feature type="domain" description="Endonuclease/exonuclease/phosphatase" evidence="4">
    <location>
        <begin position="50"/>
        <end position="329"/>
    </location>
</feature>
<organism evidence="5 6">
    <name type="scientific">Spartinivicinus marinus</name>
    <dbReference type="NCBI Taxonomy" id="2994442"/>
    <lineage>
        <taxon>Bacteria</taxon>
        <taxon>Pseudomonadati</taxon>
        <taxon>Pseudomonadota</taxon>
        <taxon>Gammaproteobacteria</taxon>
        <taxon>Oceanospirillales</taxon>
        <taxon>Zooshikellaceae</taxon>
        <taxon>Spartinivicinus</taxon>
    </lineage>
</organism>
<dbReference type="InterPro" id="IPR017766">
    <property type="entry name" value="Sphingomyelinase/PLipase_C"/>
</dbReference>
<dbReference type="GO" id="GO:0004767">
    <property type="term" value="F:sphingomyelin phosphodiesterase activity"/>
    <property type="evidence" value="ECO:0007669"/>
    <property type="project" value="InterPro"/>
</dbReference>
<keyword evidence="2" id="KW-0378">Hydrolase</keyword>
<evidence type="ECO:0000259" key="4">
    <source>
        <dbReference type="Pfam" id="PF03372"/>
    </source>
</evidence>
<sequence>MSLFKHWLLLGLCLSLFSQVCQSKQTQLQVMAYNIMQLGKIAGDWDQSNRLSQLNKAIRQLKSLPDIIVFNEVFTDSAADILHQLADLYPYQTPNVGQDCSGSGWHSLSGDCSTSLLVIRGGVMMVSRHPILEQHALVFTASQFGSWDYQSNKGAAYIKIERNGQYFHVLGTHLQAAHDDSENSHPVRMQQLAELRQWTDGFNISRSEPVIVAGDMNVEFGRSSHVEDMLSSCQCNLAYQPGPVMSYSATTNWHTLANAYHFKFSLEYNDTLDYVMTRADYRQPRQAAMMEVVPLKSNQPWYWSYLRGWWPLAAGKEWHDGYYQDISDHYPVVATFHY</sequence>
<accession>A0A853I5K2</accession>
<dbReference type="Proteomes" id="UP000569732">
    <property type="component" value="Unassembled WGS sequence"/>
</dbReference>
<keyword evidence="1 3" id="KW-0732">Signal</keyword>
<proteinExistence type="predicted"/>